<proteinExistence type="predicted"/>
<keyword evidence="1" id="KW-0802">TPR repeat</keyword>
<evidence type="ECO:0000313" key="3">
    <source>
        <dbReference type="Proteomes" id="UP000053405"/>
    </source>
</evidence>
<dbReference type="Pfam" id="PF13830">
    <property type="entry name" value="DUF4192"/>
    <property type="match status" value="1"/>
</dbReference>
<dbReference type="RefSeq" id="WP_005942254.1">
    <property type="nucleotide sequence ID" value="NZ_ATVK01000019.1"/>
</dbReference>
<dbReference type="EMBL" id="BANT01000037">
    <property type="protein sequence ID" value="GAC58330.1"/>
    <property type="molecule type" value="Genomic_DNA"/>
</dbReference>
<sequence>MTSLPHLPERPTVVVDPDPLLSSVPGLMGFTPERSAVLMAFSPERVLLATMRLDLVFTAQGRPDRQMRAQVHQLGTIVAEYGAAGVVCVVADDRFDSSDLAGEMVRYGSTFRLVERSCRAAGGLSAGFVLPAFAAGAQWFTGWFPECRRGASKPPAPFAGPVADTGLLSDPALSSVALQRAVYNGRPVLAHRSDLAAILTPGPHCDSARCRPVTPIVPPAAPGPRDSEGAIRVLEVVRRAADRARGAELTLDCTQVNSLAEALYAVHTRDVLLALAVTELREAAEYLWIRLARGLRGRAGAAAATLLGHLHYLRGEGALASVAIERALELDPEYNLARLIDSALYHGMRPSALAEVVAYSFELGAELGVDLPPQVYAAAG</sequence>
<evidence type="ECO:0000313" key="2">
    <source>
        <dbReference type="EMBL" id="GAC58330.1"/>
    </source>
</evidence>
<gene>
    <name evidence="2" type="ORF">GOHSU_37_00260</name>
</gene>
<reference evidence="2 3" key="1">
    <citation type="submission" date="2012-12" db="EMBL/GenBank/DDBJ databases">
        <title>Whole genome shotgun sequence of Gordonia hirsuta NBRC 16056.</title>
        <authorList>
            <person name="Isaki-Nakamura S."/>
            <person name="Hosoyama A."/>
            <person name="Tsuchikane K."/>
            <person name="Katsumata H."/>
            <person name="Baba S."/>
            <person name="Yamazaki S."/>
            <person name="Fujita N."/>
        </authorList>
    </citation>
    <scope>NUCLEOTIDE SEQUENCE [LARGE SCALE GENOMIC DNA]</scope>
    <source>
        <strain evidence="2 3">NBRC 16056</strain>
    </source>
</reference>
<comment type="caution">
    <text evidence="2">The sequence shown here is derived from an EMBL/GenBank/DDBJ whole genome shotgun (WGS) entry which is preliminary data.</text>
</comment>
<keyword evidence="3" id="KW-1185">Reference proteome</keyword>
<organism evidence="2 3">
    <name type="scientific">Gordonia hirsuta DSM 44140 = NBRC 16056</name>
    <dbReference type="NCBI Taxonomy" id="1121927"/>
    <lineage>
        <taxon>Bacteria</taxon>
        <taxon>Bacillati</taxon>
        <taxon>Actinomycetota</taxon>
        <taxon>Actinomycetes</taxon>
        <taxon>Mycobacteriales</taxon>
        <taxon>Gordoniaceae</taxon>
        <taxon>Gordonia</taxon>
    </lineage>
</organism>
<dbReference type="OrthoDB" id="3264463at2"/>
<dbReference type="STRING" id="1121927.GOHSU_37_00260"/>
<name>L7LB18_9ACTN</name>
<protein>
    <submittedName>
        <fullName evidence="2">Uncharacterized protein</fullName>
    </submittedName>
</protein>
<dbReference type="eggNOG" id="ENOG5031GJC">
    <property type="taxonomic scope" value="Bacteria"/>
</dbReference>
<accession>L7LB18</accession>
<dbReference type="Proteomes" id="UP000053405">
    <property type="component" value="Unassembled WGS sequence"/>
</dbReference>
<dbReference type="InterPro" id="IPR025447">
    <property type="entry name" value="DUF4192"/>
</dbReference>
<feature type="repeat" description="TPR" evidence="1">
    <location>
        <begin position="301"/>
        <end position="334"/>
    </location>
</feature>
<dbReference type="InterPro" id="IPR019734">
    <property type="entry name" value="TPR_rpt"/>
</dbReference>
<dbReference type="PROSITE" id="PS50005">
    <property type="entry name" value="TPR"/>
    <property type="match status" value="1"/>
</dbReference>
<dbReference type="AlphaFoldDB" id="L7LB18"/>
<evidence type="ECO:0000256" key="1">
    <source>
        <dbReference type="PROSITE-ProRule" id="PRU00339"/>
    </source>
</evidence>